<protein>
    <submittedName>
        <fullName evidence="1">Uncharacterized protein</fullName>
    </submittedName>
</protein>
<accession>A0A0C3DWD6</accession>
<dbReference type="AlphaFoldDB" id="A0A0C3DWD6"/>
<sequence length="51" mass="5685">MVSMRARTVLPTRAPNWSPSQATLMRTAVLLDCAGHRRTRLAGTSSRNFQI</sequence>
<name>A0A0C3DWD6_9AGAM</name>
<keyword evidence="2" id="KW-1185">Reference proteome</keyword>
<evidence type="ECO:0000313" key="1">
    <source>
        <dbReference type="EMBL" id="KIM60499.1"/>
    </source>
</evidence>
<gene>
    <name evidence="1" type="ORF">SCLCIDRAFT_943629</name>
</gene>
<dbReference type="Proteomes" id="UP000053989">
    <property type="component" value="Unassembled WGS sequence"/>
</dbReference>
<evidence type="ECO:0000313" key="2">
    <source>
        <dbReference type="Proteomes" id="UP000053989"/>
    </source>
</evidence>
<reference evidence="1 2" key="1">
    <citation type="submission" date="2014-04" db="EMBL/GenBank/DDBJ databases">
        <authorList>
            <consortium name="DOE Joint Genome Institute"/>
            <person name="Kuo A."/>
            <person name="Kohler A."/>
            <person name="Nagy L.G."/>
            <person name="Floudas D."/>
            <person name="Copeland A."/>
            <person name="Barry K.W."/>
            <person name="Cichocki N."/>
            <person name="Veneault-Fourrey C."/>
            <person name="LaButti K."/>
            <person name="Lindquist E.A."/>
            <person name="Lipzen A."/>
            <person name="Lundell T."/>
            <person name="Morin E."/>
            <person name="Murat C."/>
            <person name="Sun H."/>
            <person name="Tunlid A."/>
            <person name="Henrissat B."/>
            <person name="Grigoriev I.V."/>
            <person name="Hibbett D.S."/>
            <person name="Martin F."/>
            <person name="Nordberg H.P."/>
            <person name="Cantor M.N."/>
            <person name="Hua S.X."/>
        </authorList>
    </citation>
    <scope>NUCLEOTIDE SEQUENCE [LARGE SCALE GENOMIC DNA]</scope>
    <source>
        <strain evidence="1 2">Foug A</strain>
    </source>
</reference>
<organism evidence="1 2">
    <name type="scientific">Scleroderma citrinum Foug A</name>
    <dbReference type="NCBI Taxonomy" id="1036808"/>
    <lineage>
        <taxon>Eukaryota</taxon>
        <taxon>Fungi</taxon>
        <taxon>Dikarya</taxon>
        <taxon>Basidiomycota</taxon>
        <taxon>Agaricomycotina</taxon>
        <taxon>Agaricomycetes</taxon>
        <taxon>Agaricomycetidae</taxon>
        <taxon>Boletales</taxon>
        <taxon>Sclerodermatineae</taxon>
        <taxon>Sclerodermataceae</taxon>
        <taxon>Scleroderma</taxon>
    </lineage>
</organism>
<dbReference type="HOGENOM" id="CLU_3107776_0_0_1"/>
<proteinExistence type="predicted"/>
<reference evidence="2" key="2">
    <citation type="submission" date="2015-01" db="EMBL/GenBank/DDBJ databases">
        <title>Evolutionary Origins and Diversification of the Mycorrhizal Mutualists.</title>
        <authorList>
            <consortium name="DOE Joint Genome Institute"/>
            <consortium name="Mycorrhizal Genomics Consortium"/>
            <person name="Kohler A."/>
            <person name="Kuo A."/>
            <person name="Nagy L.G."/>
            <person name="Floudas D."/>
            <person name="Copeland A."/>
            <person name="Barry K.W."/>
            <person name="Cichocki N."/>
            <person name="Veneault-Fourrey C."/>
            <person name="LaButti K."/>
            <person name="Lindquist E.A."/>
            <person name="Lipzen A."/>
            <person name="Lundell T."/>
            <person name="Morin E."/>
            <person name="Murat C."/>
            <person name="Riley R."/>
            <person name="Ohm R."/>
            <person name="Sun H."/>
            <person name="Tunlid A."/>
            <person name="Henrissat B."/>
            <person name="Grigoriev I.V."/>
            <person name="Hibbett D.S."/>
            <person name="Martin F."/>
        </authorList>
    </citation>
    <scope>NUCLEOTIDE SEQUENCE [LARGE SCALE GENOMIC DNA]</scope>
    <source>
        <strain evidence="2">Foug A</strain>
    </source>
</reference>
<dbReference type="EMBL" id="KN822061">
    <property type="protein sequence ID" value="KIM60499.1"/>
    <property type="molecule type" value="Genomic_DNA"/>
</dbReference>
<dbReference type="InParanoid" id="A0A0C3DWD6"/>